<organism evidence="8 9">
    <name type="scientific">Nitrospirillum iridis</name>
    <dbReference type="NCBI Taxonomy" id="765888"/>
    <lineage>
        <taxon>Bacteria</taxon>
        <taxon>Pseudomonadati</taxon>
        <taxon>Pseudomonadota</taxon>
        <taxon>Alphaproteobacteria</taxon>
        <taxon>Rhodospirillales</taxon>
        <taxon>Azospirillaceae</taxon>
        <taxon>Nitrospirillum</taxon>
    </lineage>
</organism>
<evidence type="ECO:0000256" key="1">
    <source>
        <dbReference type="ARBA" id="ARBA00004196"/>
    </source>
</evidence>
<proteinExistence type="predicted"/>
<feature type="repeat" description="TPR" evidence="5">
    <location>
        <begin position="433"/>
        <end position="466"/>
    </location>
</feature>
<dbReference type="GO" id="GO:0017004">
    <property type="term" value="P:cytochrome complex assembly"/>
    <property type="evidence" value="ECO:0007669"/>
    <property type="project" value="UniProtKB-KW"/>
</dbReference>
<gene>
    <name evidence="8" type="ORF">FHS74_004086</name>
</gene>
<dbReference type="InterPro" id="IPR017560">
    <property type="entry name" value="Cyt_c_biogenesis_CcmI"/>
</dbReference>
<evidence type="ECO:0000256" key="4">
    <source>
        <dbReference type="ARBA" id="ARBA00022803"/>
    </source>
</evidence>
<dbReference type="SUPFAM" id="SSF48452">
    <property type="entry name" value="TPR-like"/>
    <property type="match status" value="2"/>
</dbReference>
<feature type="region of interest" description="Disordered" evidence="6">
    <location>
        <begin position="287"/>
        <end position="320"/>
    </location>
</feature>
<feature type="domain" description="Cytochrome c-type biogenesis protein H TPR" evidence="7">
    <location>
        <begin position="150"/>
        <end position="268"/>
    </location>
</feature>
<comment type="caution">
    <text evidence="8">The sequence shown here is derived from an EMBL/GenBank/DDBJ whole genome shotgun (WGS) entry which is preliminary data.</text>
</comment>
<protein>
    <submittedName>
        <fullName evidence="8">Cytochrome c-type biogenesis protein CcmH</fullName>
    </submittedName>
</protein>
<dbReference type="InterPro" id="IPR056413">
    <property type="entry name" value="TPR_CcmH_CycH"/>
</dbReference>
<dbReference type="Pfam" id="PF23914">
    <property type="entry name" value="TPR_CcmH_CycH"/>
    <property type="match status" value="2"/>
</dbReference>
<evidence type="ECO:0000256" key="5">
    <source>
        <dbReference type="PROSITE-ProRule" id="PRU00339"/>
    </source>
</evidence>
<reference evidence="8 9" key="1">
    <citation type="submission" date="2020-08" db="EMBL/GenBank/DDBJ databases">
        <title>Genomic Encyclopedia of Type Strains, Phase IV (KMG-IV): sequencing the most valuable type-strain genomes for metagenomic binning, comparative biology and taxonomic classification.</title>
        <authorList>
            <person name="Goeker M."/>
        </authorList>
    </citation>
    <scope>NUCLEOTIDE SEQUENCE [LARGE SCALE GENOMIC DNA]</scope>
    <source>
        <strain evidence="8 9">DSM 22198</strain>
    </source>
</reference>
<evidence type="ECO:0000256" key="3">
    <source>
        <dbReference type="ARBA" id="ARBA00022748"/>
    </source>
</evidence>
<name>A0A7X0B193_9PROT</name>
<dbReference type="NCBIfam" id="TIGR03142">
    <property type="entry name" value="cytochro_ccmI"/>
    <property type="match status" value="1"/>
</dbReference>
<dbReference type="PROSITE" id="PS50005">
    <property type="entry name" value="TPR"/>
    <property type="match status" value="1"/>
</dbReference>
<evidence type="ECO:0000313" key="8">
    <source>
        <dbReference type="EMBL" id="MBB6253517.1"/>
    </source>
</evidence>
<keyword evidence="2" id="KW-0677">Repeat</keyword>
<dbReference type="EMBL" id="JACIIZ010000012">
    <property type="protein sequence ID" value="MBB6253517.1"/>
    <property type="molecule type" value="Genomic_DNA"/>
</dbReference>
<comment type="subcellular location">
    <subcellularLocation>
        <location evidence="1">Cell envelope</location>
    </subcellularLocation>
</comment>
<dbReference type="InterPro" id="IPR019734">
    <property type="entry name" value="TPR_rpt"/>
</dbReference>
<dbReference type="Gene3D" id="1.25.40.10">
    <property type="entry name" value="Tetratricopeptide repeat domain"/>
    <property type="match status" value="3"/>
</dbReference>
<dbReference type="Proteomes" id="UP000539175">
    <property type="component" value="Unassembled WGS sequence"/>
</dbReference>
<evidence type="ECO:0000259" key="7">
    <source>
        <dbReference type="Pfam" id="PF23914"/>
    </source>
</evidence>
<dbReference type="GO" id="GO:0030313">
    <property type="term" value="C:cell envelope"/>
    <property type="evidence" value="ECO:0007669"/>
    <property type="project" value="UniProtKB-SubCell"/>
</dbReference>
<evidence type="ECO:0000256" key="2">
    <source>
        <dbReference type="ARBA" id="ARBA00022737"/>
    </source>
</evidence>
<dbReference type="RefSeq" id="WP_184804188.1">
    <property type="nucleotide sequence ID" value="NZ_JACIIZ010000012.1"/>
</dbReference>
<dbReference type="PANTHER" id="PTHR47870">
    <property type="entry name" value="CYTOCHROME C-TYPE BIOGENESIS PROTEIN CCMH"/>
    <property type="match status" value="1"/>
</dbReference>
<keyword evidence="4 5" id="KW-0802">TPR repeat</keyword>
<dbReference type="PANTHER" id="PTHR47870:SF1">
    <property type="entry name" value="CYTOCHROME C-TYPE BIOGENESIS PROTEIN CCMH"/>
    <property type="match status" value="1"/>
</dbReference>
<accession>A0A7X0B193</accession>
<feature type="compositionally biased region" description="Pro residues" evidence="6">
    <location>
        <begin position="294"/>
        <end position="304"/>
    </location>
</feature>
<keyword evidence="3" id="KW-0201">Cytochrome c-type biogenesis</keyword>
<evidence type="ECO:0000313" key="9">
    <source>
        <dbReference type="Proteomes" id="UP000539175"/>
    </source>
</evidence>
<evidence type="ECO:0000256" key="6">
    <source>
        <dbReference type="SAM" id="MobiDB-lite"/>
    </source>
</evidence>
<dbReference type="InterPro" id="IPR051263">
    <property type="entry name" value="C-type_cytochrome_biogenesis"/>
</dbReference>
<dbReference type="InterPro" id="IPR011990">
    <property type="entry name" value="TPR-like_helical_dom_sf"/>
</dbReference>
<feature type="compositionally biased region" description="Low complexity" evidence="6">
    <location>
        <begin position="305"/>
        <end position="320"/>
    </location>
</feature>
<feature type="domain" description="Cytochrome c-type biogenesis protein H TPR" evidence="7">
    <location>
        <begin position="419"/>
        <end position="540"/>
    </location>
</feature>
<dbReference type="GO" id="GO:0005886">
    <property type="term" value="C:plasma membrane"/>
    <property type="evidence" value="ECO:0007669"/>
    <property type="project" value="TreeGrafter"/>
</dbReference>
<keyword evidence="9" id="KW-1185">Reference proteome</keyword>
<dbReference type="SMART" id="SM00028">
    <property type="entry name" value="TPR"/>
    <property type="match status" value="4"/>
</dbReference>
<dbReference type="AlphaFoldDB" id="A0A7X0B193"/>
<sequence length="552" mass="57361">MMAFWIAAALLTAGVLLLLLRPLMVSRAGGVEAEGTPEVDIYKDQLAEIERDVARGLLTDDQAAAARTEVSRRLLAAHGRVEAARTHAAGTEPAPTVKPSRKLATALMALVPLLAMGIYLRLGSPDLPGQPAAGRTDQGGGAQAQAVLRTLQARVTANPKDLEAWKALATAQGMMNRNDQAAASWAQAVALSPDDANIQASRAEALVLAADGVVGVEAKAALAKALALNPKEPRARYYDGLATRQAGDLKGAVSRWSALLAESPADAPWVPFLRGQLGETATEAGLDPAAVTPQPLPPSAPPATPSSASAAPGPTADDMAAAATMSGGDRAAMIRSMVDRLATRLKDQPNDAEGWTRLARAYRVLGENDKAAEAEANVQRLGGKATAPVVPGAGAVPSGLPDPASLTPEQRAATVKSLLGQLRAAAEKEPGSPEGWRRLAQAYEVTGDVALAREAWAKAVAAAPDDAQTNLAYARALLPADGGHPPPAFFTALRVVLKDNPGNPQALWYLGLDAAEGGRKAEARELWGRLLPLLPEGEDRKELEGRLTALGQ</sequence>